<feature type="region of interest" description="Disordered" evidence="4">
    <location>
        <begin position="253"/>
        <end position="281"/>
    </location>
</feature>
<accession>A0A061S589</accession>
<reference evidence="7" key="1">
    <citation type="submission" date="2014-05" db="EMBL/GenBank/DDBJ databases">
        <title>The transcriptome of the halophilic microalga Tetraselmis sp. GSL018 isolated from the Great Salt Lake, Utah.</title>
        <authorList>
            <person name="Jinkerson R.E."/>
            <person name="D'Adamo S."/>
            <person name="Posewitz M.C."/>
        </authorList>
    </citation>
    <scope>NUCLEOTIDE SEQUENCE</scope>
    <source>
        <strain evidence="7">GSL018</strain>
    </source>
</reference>
<dbReference type="InterPro" id="IPR036893">
    <property type="entry name" value="SBP_sf"/>
</dbReference>
<feature type="transmembrane region" description="Helical" evidence="5">
    <location>
        <begin position="806"/>
        <end position="829"/>
    </location>
</feature>
<dbReference type="PANTHER" id="PTHR31251:SF169">
    <property type="entry name" value="SQUAMOSA PROMOTER-BINDING-LIKE PROTEIN 8"/>
    <property type="match status" value="1"/>
</dbReference>
<evidence type="ECO:0000256" key="5">
    <source>
        <dbReference type="SAM" id="Phobius"/>
    </source>
</evidence>
<organism evidence="7">
    <name type="scientific">Tetraselmis sp. GSL018</name>
    <dbReference type="NCBI Taxonomy" id="582737"/>
    <lineage>
        <taxon>Eukaryota</taxon>
        <taxon>Viridiplantae</taxon>
        <taxon>Chlorophyta</taxon>
        <taxon>core chlorophytes</taxon>
        <taxon>Chlorodendrophyceae</taxon>
        <taxon>Chlorodendrales</taxon>
        <taxon>Chlorodendraceae</taxon>
        <taxon>Tetraselmis</taxon>
    </lineage>
</organism>
<evidence type="ECO:0000313" key="7">
    <source>
        <dbReference type="EMBL" id="JAC78129.1"/>
    </source>
</evidence>
<dbReference type="InterPro" id="IPR004333">
    <property type="entry name" value="SBP_dom"/>
</dbReference>
<sequence length="1087" mass="114848">MALRALFVQDGSASFPVNNTTNSFCRATCQSHQCAMSGIANETCPTGKMSSTLSQMGTIMKAKMAKPSSSAESLRCRVPGCDADIVGEGLTSIKVLICKTHRSALSVDISGQPHRYCQQCVRMHSIEEFDGKKRGCRVRLQRHNQRRKRTVAAMKRLEQNSSKILAKEPSDESAERAGSYCGNATLSQLLGLSREVKEVSDSGSGTHSIKNSQDNGSGQHCWWNEVPAFLGDQAPPFKIARTSLQPVTEAFLNWQPDSSGPSAVGLPSHEDAMDRSRRRSEGERIVPCMETCIVPDFMVADTSPSRQSAGPEIDELWNSMPNHVGWSCAPRTAAGQRDLWENPHRPLQYHGPRSFNVSMKLMETTPEIFEETELGEVLTSFLQARPTGIEGAMKPGCVHLSVDLWMGSENERAAAAEGYARRFLQGAGRDSRLPWNRTDADVHLPDAILQFRNCGSSVAVLPRDIGAEPRIEGLPAAVASSSSAVSLTIANLPSDCSVEILCRLNGFFHAVEVLAMGPDAGNGKRRAVIRLPEPASGLAWLELAPQGGLSVGKPAPVLVVHEEPLASDICRADSGPWRLEEPMREAFLKDLSDCFGDLTDCSGFGCFARAASLAARLGLGATLEEIVNCALDSGLSLRGVLSSLEPGAGAGLLREAVRSGDARTVKVILVLMEEAGLPWRICELDPLTGLSTLHVAAAYASEEIIGLLLGAGGQEALHAWDSLAAASGGVLPRKVLWERRRRAAAGVSPAGGEAGEPSEPSCCGGGDGSEPEGSFWSACSPMTLPDSRGGEPTEEEEEGPLPGQRAVGWLLGTRGLLVSFAVFGAIAAGYHQRWGVLPAGAFVLAAVSSLTFVVPLVYHHVFARGLRAVRDAGAACGVAVGADVAPADPAIAAQYSDHLAGQLKARDHLLFALALFMNAEATLPGAGAAAAGVWALALIAARLWLARRRTIGGVEWVNAAADLFLTLLHALSLPQRLASLGTGGEGSGLAMVMALATMAMQPAMLGVFVPAPVRAMLLLRAASMVAHTAALARSETAAAVLGAVPAGAWAVSLVASLLGGALYAAIRLSTEQHRLLGFMKATRTKAD</sequence>
<feature type="region of interest" description="Disordered" evidence="4">
    <location>
        <begin position="746"/>
        <end position="803"/>
    </location>
</feature>
<evidence type="ECO:0000256" key="1">
    <source>
        <dbReference type="ARBA" id="ARBA00022723"/>
    </source>
</evidence>
<feature type="transmembrane region" description="Helical" evidence="5">
    <location>
        <begin position="957"/>
        <end position="977"/>
    </location>
</feature>
<keyword evidence="5" id="KW-0812">Transmembrane</keyword>
<dbReference type="Gene3D" id="4.10.1100.10">
    <property type="entry name" value="Transcription factor, SBP-box domain"/>
    <property type="match status" value="1"/>
</dbReference>
<dbReference type="SUPFAM" id="SSF103612">
    <property type="entry name" value="SBT domain"/>
    <property type="match status" value="1"/>
</dbReference>
<feature type="compositionally biased region" description="Polar residues" evidence="4">
    <location>
        <begin position="201"/>
        <end position="217"/>
    </location>
</feature>
<proteinExistence type="predicted"/>
<keyword evidence="3" id="KW-0862">Zinc</keyword>
<feature type="compositionally biased region" description="Basic and acidic residues" evidence="4">
    <location>
        <begin position="268"/>
        <end position="281"/>
    </location>
</feature>
<dbReference type="AlphaFoldDB" id="A0A061S589"/>
<keyword evidence="1" id="KW-0479">Metal-binding</keyword>
<feature type="transmembrane region" description="Helical" evidence="5">
    <location>
        <begin position="989"/>
        <end position="1010"/>
    </location>
</feature>
<feature type="transmembrane region" description="Helical" evidence="5">
    <location>
        <begin position="1017"/>
        <end position="1034"/>
    </location>
</feature>
<dbReference type="GO" id="GO:0005634">
    <property type="term" value="C:nucleus"/>
    <property type="evidence" value="ECO:0007669"/>
    <property type="project" value="InterPro"/>
</dbReference>
<keyword evidence="5" id="KW-0472">Membrane</keyword>
<name>A0A061S589_9CHLO</name>
<feature type="region of interest" description="Disordered" evidence="4">
    <location>
        <begin position="197"/>
        <end position="217"/>
    </location>
</feature>
<feature type="domain" description="SBP-type" evidence="6">
    <location>
        <begin position="73"/>
        <end position="150"/>
    </location>
</feature>
<gene>
    <name evidence="7" type="ORF">TSPGSL018_15964</name>
</gene>
<feature type="transmembrane region" description="Helical" evidence="5">
    <location>
        <begin position="1046"/>
        <end position="1066"/>
    </location>
</feature>
<dbReference type="InterPro" id="IPR044817">
    <property type="entry name" value="SBP-like"/>
</dbReference>
<dbReference type="Pfam" id="PF03110">
    <property type="entry name" value="SBP"/>
    <property type="match status" value="1"/>
</dbReference>
<feature type="transmembrane region" description="Helical" evidence="5">
    <location>
        <begin position="836"/>
        <end position="858"/>
    </location>
</feature>
<dbReference type="EMBL" id="GBEZ01007325">
    <property type="protein sequence ID" value="JAC78129.1"/>
    <property type="molecule type" value="Transcribed_RNA"/>
</dbReference>
<keyword evidence="5" id="KW-1133">Transmembrane helix</keyword>
<dbReference type="GO" id="GO:0003677">
    <property type="term" value="F:DNA binding"/>
    <property type="evidence" value="ECO:0007669"/>
    <property type="project" value="InterPro"/>
</dbReference>
<evidence type="ECO:0000256" key="4">
    <source>
        <dbReference type="SAM" id="MobiDB-lite"/>
    </source>
</evidence>
<evidence type="ECO:0000259" key="6">
    <source>
        <dbReference type="PROSITE" id="PS51141"/>
    </source>
</evidence>
<protein>
    <submittedName>
        <fullName evidence="7">Squamosa promoter-binding-like protein 10</fullName>
    </submittedName>
</protein>
<dbReference type="PROSITE" id="PS51141">
    <property type="entry name" value="ZF_SBP"/>
    <property type="match status" value="1"/>
</dbReference>
<evidence type="ECO:0000256" key="2">
    <source>
        <dbReference type="ARBA" id="ARBA00022771"/>
    </source>
</evidence>
<feature type="compositionally biased region" description="Basic and acidic residues" evidence="4">
    <location>
        <begin position="165"/>
        <end position="175"/>
    </location>
</feature>
<dbReference type="PANTHER" id="PTHR31251">
    <property type="entry name" value="SQUAMOSA PROMOTER-BINDING-LIKE PROTEIN 4"/>
    <property type="match status" value="1"/>
</dbReference>
<dbReference type="GO" id="GO:0008270">
    <property type="term" value="F:zinc ion binding"/>
    <property type="evidence" value="ECO:0007669"/>
    <property type="project" value="UniProtKB-KW"/>
</dbReference>
<feature type="region of interest" description="Disordered" evidence="4">
    <location>
        <begin position="159"/>
        <end position="178"/>
    </location>
</feature>
<keyword evidence="2" id="KW-0863">Zinc-finger</keyword>
<feature type="transmembrane region" description="Helical" evidence="5">
    <location>
        <begin position="925"/>
        <end position="945"/>
    </location>
</feature>
<evidence type="ECO:0000256" key="3">
    <source>
        <dbReference type="ARBA" id="ARBA00022833"/>
    </source>
</evidence>